<dbReference type="GO" id="GO:0006635">
    <property type="term" value="P:fatty acid beta-oxidation"/>
    <property type="evidence" value="ECO:0007669"/>
    <property type="project" value="TreeGrafter"/>
</dbReference>
<gene>
    <name evidence="1" type="ORF">DDZ15_00875</name>
</gene>
<evidence type="ECO:0000313" key="2">
    <source>
        <dbReference type="Proteomes" id="UP000245533"/>
    </source>
</evidence>
<dbReference type="RefSeq" id="WP_109643904.1">
    <property type="nucleotide sequence ID" value="NZ_QGGB01000001.1"/>
</dbReference>
<dbReference type="OrthoDB" id="9775794at2"/>
<dbReference type="SUPFAM" id="SSF52096">
    <property type="entry name" value="ClpP/crotonase"/>
    <property type="match status" value="1"/>
</dbReference>
<dbReference type="PANTHER" id="PTHR11941">
    <property type="entry name" value="ENOYL-COA HYDRATASE-RELATED"/>
    <property type="match status" value="1"/>
</dbReference>
<organism evidence="1 2">
    <name type="scientific">Rhodohalobacter mucosus</name>
    <dbReference type="NCBI Taxonomy" id="2079485"/>
    <lineage>
        <taxon>Bacteria</taxon>
        <taxon>Pseudomonadati</taxon>
        <taxon>Balneolota</taxon>
        <taxon>Balneolia</taxon>
        <taxon>Balneolales</taxon>
        <taxon>Balneolaceae</taxon>
        <taxon>Rhodohalobacter</taxon>
    </lineage>
</organism>
<evidence type="ECO:0000313" key="1">
    <source>
        <dbReference type="EMBL" id="PWN08216.1"/>
    </source>
</evidence>
<protein>
    <submittedName>
        <fullName evidence="1">Enoyl-CoA hydratase/isomerase family protein</fullName>
    </submittedName>
</protein>
<name>A0A316U3X1_9BACT</name>
<dbReference type="GO" id="GO:0016853">
    <property type="term" value="F:isomerase activity"/>
    <property type="evidence" value="ECO:0007669"/>
    <property type="project" value="UniProtKB-KW"/>
</dbReference>
<dbReference type="PANTHER" id="PTHR11941:SF54">
    <property type="entry name" value="ENOYL-COA HYDRATASE, MITOCHONDRIAL"/>
    <property type="match status" value="1"/>
</dbReference>
<dbReference type="Proteomes" id="UP000245533">
    <property type="component" value="Unassembled WGS sequence"/>
</dbReference>
<dbReference type="CDD" id="cd06558">
    <property type="entry name" value="crotonase-like"/>
    <property type="match status" value="1"/>
</dbReference>
<dbReference type="InterPro" id="IPR029045">
    <property type="entry name" value="ClpP/crotonase-like_dom_sf"/>
</dbReference>
<dbReference type="InterPro" id="IPR001753">
    <property type="entry name" value="Enoyl-CoA_hydra/iso"/>
</dbReference>
<reference evidence="1 2" key="1">
    <citation type="submission" date="2018-05" db="EMBL/GenBank/DDBJ databases">
        <title>Rhodohalobacter halophilus gen. nov., sp. nov., a moderately halophilic member of the family Balneolaceae.</title>
        <authorList>
            <person name="Liu Z.-W."/>
        </authorList>
    </citation>
    <scope>NUCLEOTIDE SEQUENCE [LARGE SCALE GENOMIC DNA]</scope>
    <source>
        <strain evidence="1 2">8A47</strain>
    </source>
</reference>
<keyword evidence="2" id="KW-1185">Reference proteome</keyword>
<dbReference type="AlphaFoldDB" id="A0A316U3X1"/>
<comment type="caution">
    <text evidence="1">The sequence shown here is derived from an EMBL/GenBank/DDBJ whole genome shotgun (WGS) entry which is preliminary data.</text>
</comment>
<dbReference type="EMBL" id="QGGB01000001">
    <property type="protein sequence ID" value="PWN08216.1"/>
    <property type="molecule type" value="Genomic_DNA"/>
</dbReference>
<sequence length="244" mass="27745">MPVSIRTSGHVLTAAIQRPDAMNAINFDVMNGLEEALEMAEQDESLRLFMLTGSGNSFIAGGDLKEFHGIRDAEGARKMSERMLAILERIEQLECWTLAAVNGPAYGGGWETLISFDFAVARESASFGFTQGKFYLPPGWGGLTRLNRIVGKKTADYWLASQKIISAEEALRAGLIQDVFPDDEYDGKLEKLMQKLVLNDRTFIDYMKKNHRKKITEELEPFSRFWESEEHIRRVEEFLRRGKK</sequence>
<proteinExistence type="predicted"/>
<dbReference type="Gene3D" id="3.90.226.10">
    <property type="entry name" value="2-enoyl-CoA Hydratase, Chain A, domain 1"/>
    <property type="match status" value="1"/>
</dbReference>
<keyword evidence="1" id="KW-0413">Isomerase</keyword>
<dbReference type="Pfam" id="PF00378">
    <property type="entry name" value="ECH_1"/>
    <property type="match status" value="1"/>
</dbReference>
<accession>A0A316U3X1</accession>